<dbReference type="Gene3D" id="2.70.98.40">
    <property type="entry name" value="Glycoside hydrolase, family 65, N-terminal domain"/>
    <property type="match status" value="1"/>
</dbReference>
<dbReference type="EMBL" id="CP002360">
    <property type="protein sequence ID" value="AEE96306.1"/>
    <property type="molecule type" value="Genomic_DNA"/>
</dbReference>
<dbReference type="RefSeq" id="WP_013780736.1">
    <property type="nucleotide sequence ID" value="NC_015520.1"/>
</dbReference>
<dbReference type="KEGG" id="mas:Mahau_1109"/>
<sequence>MRYGYFDNASKEYIITDPKLPVKWINYVGGLYFGGFVDHTGGSLICKGDPAINRIVKYIPQLPDSDFKGETLYIRIKENDGYKFFSPFYVPTLDNYDLYECHVGLGYSRIISEFYGIRADITIYVPHKSDRVIRDIKIRNLRNKPVDIDVIPVVEYTHFDALKQFDNNDWVPQTMQSKAVYEENGLITITQFAFMRKNSSVNYFTSNNSVSSFETDRRLFLGNNGYGTWACPISLYNDELSSYEALRGDNICALMHHLGQMDPGGEKRVITQLGQCENVKEEKKIIDYYRNEENVDKAFSDLKSFWDKYLSTLHVETPDEDFNTMVNIHNPRQCYITKNWSRYLSLYQMGLGSRGMGFRDSSQDVLGILGNMPEEGCELIEKLLQVQKIDGSAMHQFNPVTMIADEGDARERQDRPKYYGDDHLWIVLAVSTYLKETGDIDFLDLNIPFYDKNKDGLPLENGTVMEHLQRAIEFTHDNIGQHGLALLGFADWNDTVNLPAGAESVFNANLYGYALLEMMDIARYLNEVELARKYQNYHETMKNAFNDACWDGEWYIRYFDKDGNALGSKNNDKCKIYVNAQSWPVISRFAPADRAKKSLGAVYKYLNTSKGIKLSAPGYNGYNPDIGGITTYPPGAKENGGIFLHANIWAIIAETIVGNGDRAYEYYNQINPVTKNNNIDEFECEPYVYPQNILGDEHPQFGLARNSWLSGTASWAYQAATRYILGILPSLEGLILDPCIPAQWNGFRVTRKFRNAIYIIEVANTAHMSKGIKTLIVDGKKIRGNIIPIYDDGNEHIVRAIM</sequence>
<dbReference type="Gene3D" id="2.60.420.10">
    <property type="entry name" value="Maltose phosphorylase, domain 3"/>
    <property type="match status" value="1"/>
</dbReference>
<dbReference type="SUPFAM" id="SSF48208">
    <property type="entry name" value="Six-hairpin glycosidases"/>
    <property type="match status" value="1"/>
</dbReference>
<evidence type="ECO:0000313" key="6">
    <source>
        <dbReference type="Proteomes" id="UP000008457"/>
    </source>
</evidence>
<accession>F4A373</accession>
<evidence type="ECO:0000256" key="1">
    <source>
        <dbReference type="ARBA" id="ARBA00022676"/>
    </source>
</evidence>
<feature type="domain" description="Glycosyl hydrolase 94 catalytic" evidence="4">
    <location>
        <begin position="305"/>
        <end position="726"/>
    </location>
</feature>
<evidence type="ECO:0000256" key="2">
    <source>
        <dbReference type="ARBA" id="ARBA00022679"/>
    </source>
</evidence>
<dbReference type="Gene3D" id="1.50.10.10">
    <property type="match status" value="1"/>
</dbReference>
<keyword evidence="1 5" id="KW-0328">Glycosyltransferase</keyword>
<dbReference type="InterPro" id="IPR037018">
    <property type="entry name" value="GH65_N"/>
</dbReference>
<reference evidence="5 6" key="2">
    <citation type="journal article" date="2011" name="Stand. Genomic Sci.">
        <title>Complete genome sequence of Mahella australiensis type strain (50-1 BON).</title>
        <authorList>
            <person name="Sikorski J."/>
            <person name="Teshima H."/>
            <person name="Nolan M."/>
            <person name="Lucas S."/>
            <person name="Hammon N."/>
            <person name="Deshpande S."/>
            <person name="Cheng J.F."/>
            <person name="Pitluck S."/>
            <person name="Liolios K."/>
            <person name="Pagani I."/>
            <person name="Ivanova N."/>
            <person name="Huntemann M."/>
            <person name="Mavromatis K."/>
            <person name="Ovchinikova G."/>
            <person name="Pati A."/>
            <person name="Tapia R."/>
            <person name="Han C."/>
            <person name="Goodwin L."/>
            <person name="Chen A."/>
            <person name="Palaniappan K."/>
            <person name="Land M."/>
            <person name="Hauser L."/>
            <person name="Ngatchou-Djao O.D."/>
            <person name="Rohde M."/>
            <person name="Pukall R."/>
            <person name="Spring S."/>
            <person name="Abt B."/>
            <person name="Goker M."/>
            <person name="Detter J.C."/>
            <person name="Woyke T."/>
            <person name="Bristow J."/>
            <person name="Markowitz V."/>
            <person name="Hugenholtz P."/>
            <person name="Eisen J.A."/>
            <person name="Kyrpides N.C."/>
            <person name="Klenk H.P."/>
            <person name="Lapidus A."/>
        </authorList>
    </citation>
    <scope>NUCLEOTIDE SEQUENCE [LARGE SCALE GENOMIC DNA]</scope>
    <source>
        <strain evidence="6">DSM 15567 / CIP 107919 / 50-1 BON</strain>
    </source>
</reference>
<protein>
    <submittedName>
        <fullName evidence="5">Cellobiose phosphorylase</fullName>
        <ecNumber evidence="5">2.4.1.20</ecNumber>
    </submittedName>
</protein>
<dbReference type="InterPro" id="IPR012341">
    <property type="entry name" value="6hp_glycosidase-like_sf"/>
</dbReference>
<dbReference type="GO" id="GO:0030246">
    <property type="term" value="F:carbohydrate binding"/>
    <property type="evidence" value="ECO:0007669"/>
    <property type="project" value="InterPro"/>
</dbReference>
<dbReference type="Proteomes" id="UP000008457">
    <property type="component" value="Chromosome"/>
</dbReference>
<dbReference type="InterPro" id="IPR011013">
    <property type="entry name" value="Gal_mutarotase_sf_dom"/>
</dbReference>
<dbReference type="PANTHER" id="PTHR37469">
    <property type="entry name" value="CELLOBIONIC ACID PHOSPHORYLASE-RELATED"/>
    <property type="match status" value="1"/>
</dbReference>
<evidence type="ECO:0000259" key="4">
    <source>
        <dbReference type="Pfam" id="PF17167"/>
    </source>
</evidence>
<dbReference type="AlphaFoldDB" id="F4A373"/>
<keyword evidence="2 5" id="KW-0808">Transferase</keyword>
<feature type="domain" description="Glycosyl hydrolase 94 supersandwich" evidence="3">
    <location>
        <begin position="11"/>
        <end position="291"/>
    </location>
</feature>
<dbReference type="CDD" id="cd11750">
    <property type="entry name" value="GH94N_like_3"/>
    <property type="match status" value="1"/>
</dbReference>
<dbReference type="Gene3D" id="1.20.890.20">
    <property type="entry name" value="mpn423 like domain"/>
    <property type="match status" value="1"/>
</dbReference>
<dbReference type="InterPro" id="IPR010383">
    <property type="entry name" value="Glyco_hydrolase_94_b-supersand"/>
</dbReference>
<dbReference type="GO" id="GO:0047738">
    <property type="term" value="F:cellobiose phosphorylase activity"/>
    <property type="evidence" value="ECO:0007669"/>
    <property type="project" value="UniProtKB-EC"/>
</dbReference>
<dbReference type="Pfam" id="PF17167">
    <property type="entry name" value="Glyco_hydro_94"/>
    <property type="match status" value="1"/>
</dbReference>
<dbReference type="HOGENOM" id="CLU_019054_0_0_9"/>
<dbReference type="eggNOG" id="COG3459">
    <property type="taxonomic scope" value="Bacteria"/>
</dbReference>
<evidence type="ECO:0000313" key="5">
    <source>
        <dbReference type="EMBL" id="AEE96306.1"/>
    </source>
</evidence>
<dbReference type="STRING" id="697281.Mahau_1109"/>
<dbReference type="PANTHER" id="PTHR37469:SF2">
    <property type="entry name" value="CELLOBIONIC ACID PHOSPHORYLASE"/>
    <property type="match status" value="1"/>
</dbReference>
<proteinExistence type="predicted"/>
<keyword evidence="6" id="KW-1185">Reference proteome</keyword>
<evidence type="ECO:0000259" key="3">
    <source>
        <dbReference type="Pfam" id="PF06165"/>
    </source>
</evidence>
<dbReference type="InterPro" id="IPR052047">
    <property type="entry name" value="GH94_Enzymes"/>
</dbReference>
<dbReference type="EC" id="2.4.1.20" evidence="5"/>
<dbReference type="Pfam" id="PF06165">
    <property type="entry name" value="GH94_b-supersand"/>
    <property type="match status" value="1"/>
</dbReference>
<name>F4A373_MAHA5</name>
<dbReference type="SUPFAM" id="SSF74650">
    <property type="entry name" value="Galactose mutarotase-like"/>
    <property type="match status" value="1"/>
</dbReference>
<organism evidence="5 6">
    <name type="scientific">Mahella australiensis (strain DSM 15567 / CIP 107919 / 50-1 BON)</name>
    <dbReference type="NCBI Taxonomy" id="697281"/>
    <lineage>
        <taxon>Bacteria</taxon>
        <taxon>Bacillati</taxon>
        <taxon>Bacillota</taxon>
        <taxon>Clostridia</taxon>
        <taxon>Thermoanaerobacterales</taxon>
        <taxon>Thermoanaerobacterales Family IV. Incertae Sedis</taxon>
        <taxon>Mahella</taxon>
    </lineage>
</organism>
<gene>
    <name evidence="5" type="ordered locus">Mahau_1109</name>
</gene>
<dbReference type="InterPro" id="IPR033432">
    <property type="entry name" value="GH94_catalytic"/>
</dbReference>
<reference evidence="6" key="1">
    <citation type="submission" date="2010-11" db="EMBL/GenBank/DDBJ databases">
        <title>The complete genome of Mahella australiensis DSM 15567.</title>
        <authorList>
            <consortium name="US DOE Joint Genome Institute (JGI-PGF)"/>
            <person name="Lucas S."/>
            <person name="Copeland A."/>
            <person name="Lapidus A."/>
            <person name="Bruce D."/>
            <person name="Goodwin L."/>
            <person name="Pitluck S."/>
            <person name="Kyrpides N."/>
            <person name="Mavromatis K."/>
            <person name="Pagani I."/>
            <person name="Ivanova N."/>
            <person name="Teshima H."/>
            <person name="Brettin T."/>
            <person name="Detter J.C."/>
            <person name="Han C."/>
            <person name="Tapia R."/>
            <person name="Land M."/>
            <person name="Hauser L."/>
            <person name="Markowitz V."/>
            <person name="Cheng J.-F."/>
            <person name="Hugenholtz P."/>
            <person name="Woyke T."/>
            <person name="Wu D."/>
            <person name="Spring S."/>
            <person name="Pukall R."/>
            <person name="Steenblock K."/>
            <person name="Schneider S."/>
            <person name="Klenk H.-P."/>
            <person name="Eisen J.A."/>
        </authorList>
    </citation>
    <scope>NUCLEOTIDE SEQUENCE [LARGE SCALE GENOMIC DNA]</scope>
    <source>
        <strain evidence="6">DSM 15567 / CIP 107919 / 50-1 BON</strain>
    </source>
</reference>
<dbReference type="GO" id="GO:0005975">
    <property type="term" value="P:carbohydrate metabolic process"/>
    <property type="evidence" value="ECO:0007669"/>
    <property type="project" value="InterPro"/>
</dbReference>
<dbReference type="InterPro" id="IPR008928">
    <property type="entry name" value="6-hairpin_glycosidase_sf"/>
</dbReference>